<dbReference type="RefSeq" id="WP_129968428.1">
    <property type="nucleotide sequence ID" value="NZ_JACCEW010000002.1"/>
</dbReference>
<name>A0A853FC47_9BURK</name>
<organism evidence="1 2">
    <name type="scientific">Allopusillimonas soli</name>
    <dbReference type="NCBI Taxonomy" id="659016"/>
    <lineage>
        <taxon>Bacteria</taxon>
        <taxon>Pseudomonadati</taxon>
        <taxon>Pseudomonadota</taxon>
        <taxon>Betaproteobacteria</taxon>
        <taxon>Burkholderiales</taxon>
        <taxon>Alcaligenaceae</taxon>
        <taxon>Allopusillimonas</taxon>
    </lineage>
</organism>
<dbReference type="SUPFAM" id="SSF52540">
    <property type="entry name" value="P-loop containing nucleoside triphosphate hydrolases"/>
    <property type="match status" value="1"/>
</dbReference>
<dbReference type="Gene3D" id="3.40.50.300">
    <property type="entry name" value="P-loop containing nucleotide triphosphate hydrolases"/>
    <property type="match status" value="1"/>
</dbReference>
<protein>
    <submittedName>
        <fullName evidence="1">Sulfotransferase family 2 domain-containing protein</fullName>
    </submittedName>
</protein>
<proteinExistence type="predicted"/>
<evidence type="ECO:0000313" key="2">
    <source>
        <dbReference type="Proteomes" id="UP000580517"/>
    </source>
</evidence>
<dbReference type="OrthoDB" id="1407035at2"/>
<dbReference type="AlphaFoldDB" id="A0A853FC47"/>
<dbReference type="Proteomes" id="UP000580517">
    <property type="component" value="Unassembled WGS sequence"/>
</dbReference>
<comment type="caution">
    <text evidence="1">The sequence shown here is derived from an EMBL/GenBank/DDBJ whole genome shotgun (WGS) entry which is preliminary data.</text>
</comment>
<keyword evidence="1" id="KW-0808">Transferase</keyword>
<evidence type="ECO:0000313" key="1">
    <source>
        <dbReference type="EMBL" id="NYT36450.1"/>
    </source>
</evidence>
<sequence length="322" mass="36362">MIEPRILYFVHVPKTAGTSFRVAAEKAYGSESIACDYGLQSGKTHVDIKGLACNNDLFALLSKFQNSKIRMIAGHVPVSKYLPIIPAENIITFVRHPLSQIISHFEHHRRHNKKFNKNFFDYIKSPEANNFQSRLLAGIPLETIGLLGVTERYSESLAVLNRKFGTDFLEYYENKKPLEKNLNLCLDNDIIQAILDANKEDIRLLKRANELLDIRLEMERNGSPFVHGKLLNITTRSLRGFAYYGCNSEPVEVQCLVNGTLYGKPVRATQFRPLLLSARPPRRGCVGFDIEFKPLLKPGDTVVCKVVGSNQTIFSHNIEGEA</sequence>
<accession>A0A853FC47</accession>
<dbReference type="GO" id="GO:0016740">
    <property type="term" value="F:transferase activity"/>
    <property type="evidence" value="ECO:0007669"/>
    <property type="project" value="UniProtKB-KW"/>
</dbReference>
<keyword evidence="2" id="KW-1185">Reference proteome</keyword>
<gene>
    <name evidence="1" type="ORF">H0A68_06160</name>
</gene>
<dbReference type="InterPro" id="IPR027417">
    <property type="entry name" value="P-loop_NTPase"/>
</dbReference>
<reference evidence="1 2" key="1">
    <citation type="submission" date="2020-07" db="EMBL/GenBank/DDBJ databases">
        <title>Taxonomic revisions and descriptions of new bacterial species based on genomic comparisons in the high-G+C-content subgroup of the family Alcaligenaceae.</title>
        <authorList>
            <person name="Szabo A."/>
            <person name="Felfoldi T."/>
        </authorList>
    </citation>
    <scope>NUCLEOTIDE SEQUENCE [LARGE SCALE GENOMIC DNA]</scope>
    <source>
        <strain evidence="1 2">DSM 25264</strain>
    </source>
</reference>
<dbReference type="EMBL" id="JACCEW010000002">
    <property type="protein sequence ID" value="NYT36450.1"/>
    <property type="molecule type" value="Genomic_DNA"/>
</dbReference>